<name>A0A1I6THX9_9SPHI</name>
<protein>
    <submittedName>
        <fullName evidence="2">Uncharacterized protein</fullName>
    </submittedName>
</protein>
<accession>A0A1I6THX9</accession>
<feature type="signal peptide" evidence="1">
    <location>
        <begin position="1"/>
        <end position="27"/>
    </location>
</feature>
<dbReference type="STRING" id="683125.SAMN05660206_106159"/>
<evidence type="ECO:0000313" key="3">
    <source>
        <dbReference type="Proteomes" id="UP000198785"/>
    </source>
</evidence>
<organism evidence="2 3">
    <name type="scientific">Sphingobacterium wenxiniae</name>
    <dbReference type="NCBI Taxonomy" id="683125"/>
    <lineage>
        <taxon>Bacteria</taxon>
        <taxon>Pseudomonadati</taxon>
        <taxon>Bacteroidota</taxon>
        <taxon>Sphingobacteriia</taxon>
        <taxon>Sphingobacteriales</taxon>
        <taxon>Sphingobacteriaceae</taxon>
        <taxon>Sphingobacterium</taxon>
    </lineage>
</organism>
<gene>
    <name evidence="2" type="ORF">SAMN05660206_106159</name>
</gene>
<feature type="chain" id="PRO_5011757135" evidence="1">
    <location>
        <begin position="28"/>
        <end position="92"/>
    </location>
</feature>
<proteinExistence type="predicted"/>
<reference evidence="2 3" key="1">
    <citation type="submission" date="2016-10" db="EMBL/GenBank/DDBJ databases">
        <authorList>
            <person name="de Groot N.N."/>
        </authorList>
    </citation>
    <scope>NUCLEOTIDE SEQUENCE [LARGE SCALE GENOMIC DNA]</scope>
    <source>
        <strain evidence="2 3">DSM 22789</strain>
    </source>
</reference>
<dbReference type="AlphaFoldDB" id="A0A1I6THX9"/>
<evidence type="ECO:0000313" key="2">
    <source>
        <dbReference type="EMBL" id="SFS88766.1"/>
    </source>
</evidence>
<dbReference type="RefSeq" id="WP_093365670.1">
    <property type="nucleotide sequence ID" value="NZ_FOZZ01000006.1"/>
</dbReference>
<sequence>MKKQFNLWRVMAAAAVMLSAGVGYVGATSTQVATHYNTTPTDAEDQTPNWETIVPGGAGSATCTPNPNRPCKAILDSNNEFQEVQRGNYPGL</sequence>
<dbReference type="EMBL" id="FOZZ01000006">
    <property type="protein sequence ID" value="SFS88766.1"/>
    <property type="molecule type" value="Genomic_DNA"/>
</dbReference>
<keyword evidence="1" id="KW-0732">Signal</keyword>
<dbReference type="Proteomes" id="UP000198785">
    <property type="component" value="Unassembled WGS sequence"/>
</dbReference>
<keyword evidence="3" id="KW-1185">Reference proteome</keyword>
<evidence type="ECO:0000256" key="1">
    <source>
        <dbReference type="SAM" id="SignalP"/>
    </source>
</evidence>